<dbReference type="FunFam" id="3.30.1360.40:FF:000001">
    <property type="entry name" value="Ribosome-recycling factor"/>
    <property type="match status" value="1"/>
</dbReference>
<dbReference type="HAMAP" id="MF_00040">
    <property type="entry name" value="RRF"/>
    <property type="match status" value="1"/>
</dbReference>
<dbReference type="Pfam" id="PF01765">
    <property type="entry name" value="RRF"/>
    <property type="match status" value="1"/>
</dbReference>
<keyword evidence="4 6" id="KW-0648">Protein biosynthesis</keyword>
<dbReference type="PANTHER" id="PTHR20982:SF3">
    <property type="entry name" value="MITOCHONDRIAL RIBOSOME RECYCLING FACTOR PSEUDO 1"/>
    <property type="match status" value="1"/>
</dbReference>
<evidence type="ECO:0000256" key="5">
    <source>
        <dbReference type="ARBA" id="ARBA00025050"/>
    </source>
</evidence>
<evidence type="ECO:0000256" key="7">
    <source>
        <dbReference type="SAM" id="Coils"/>
    </source>
</evidence>
<dbReference type="GO" id="GO:0006415">
    <property type="term" value="P:translational termination"/>
    <property type="evidence" value="ECO:0007669"/>
    <property type="project" value="UniProtKB-UniRule"/>
</dbReference>
<dbReference type="OrthoDB" id="9804006at2"/>
<dbReference type="RefSeq" id="WP_035617374.1">
    <property type="nucleotide sequence ID" value="NZ_JBEWQG010000016.1"/>
</dbReference>
<gene>
    <name evidence="6" type="primary">frr</name>
    <name evidence="10" type="ORF">B0A62_01240</name>
    <name evidence="9" type="ORF">IW20_00410</name>
</gene>
<evidence type="ECO:0000256" key="2">
    <source>
        <dbReference type="ARBA" id="ARBA00005912"/>
    </source>
</evidence>
<dbReference type="Proteomes" id="UP000198424">
    <property type="component" value="Unassembled WGS sequence"/>
</dbReference>
<feature type="coiled-coil region" evidence="7">
    <location>
        <begin position="117"/>
        <end position="182"/>
    </location>
</feature>
<comment type="caution">
    <text evidence="9">The sequence shown here is derived from an EMBL/GenBank/DDBJ whole genome shotgun (WGS) entry which is preliminary data.</text>
</comment>
<reference evidence="9 11" key="1">
    <citation type="submission" date="2014-07" db="EMBL/GenBank/DDBJ databases">
        <title>Genome of Flavobacterium hydatis DSM 2063.</title>
        <authorList>
            <person name="Pipes S.E."/>
            <person name="Stropko S.J."/>
            <person name="Newman J.D."/>
        </authorList>
    </citation>
    <scope>NUCLEOTIDE SEQUENCE [LARGE SCALE GENOMIC DNA]</scope>
    <source>
        <strain evidence="9 11">DSM 2063</strain>
    </source>
</reference>
<evidence type="ECO:0000256" key="4">
    <source>
        <dbReference type="ARBA" id="ARBA00022917"/>
    </source>
</evidence>
<dbReference type="InterPro" id="IPR036191">
    <property type="entry name" value="RRF_sf"/>
</dbReference>
<dbReference type="CDD" id="cd00520">
    <property type="entry name" value="RRF"/>
    <property type="match status" value="1"/>
</dbReference>
<evidence type="ECO:0000313" key="10">
    <source>
        <dbReference type="EMBL" id="OXA98452.1"/>
    </source>
</evidence>
<dbReference type="SUPFAM" id="SSF55194">
    <property type="entry name" value="Ribosome recycling factor, RRF"/>
    <property type="match status" value="1"/>
</dbReference>
<keyword evidence="12" id="KW-1185">Reference proteome</keyword>
<dbReference type="STRING" id="991.IW20_00410"/>
<dbReference type="GO" id="GO:0005737">
    <property type="term" value="C:cytoplasm"/>
    <property type="evidence" value="ECO:0007669"/>
    <property type="project" value="UniProtKB-SubCell"/>
</dbReference>
<evidence type="ECO:0000313" key="9">
    <source>
        <dbReference type="EMBL" id="KFF20256.1"/>
    </source>
</evidence>
<evidence type="ECO:0000313" key="11">
    <source>
        <dbReference type="Proteomes" id="UP000028712"/>
    </source>
</evidence>
<dbReference type="EMBL" id="MUGY01000001">
    <property type="protein sequence ID" value="OXA98452.1"/>
    <property type="molecule type" value="Genomic_DNA"/>
</dbReference>
<comment type="similarity">
    <text evidence="2 6">Belongs to the RRF family.</text>
</comment>
<dbReference type="FunFam" id="1.10.132.20:FF:000001">
    <property type="entry name" value="Ribosome-recycling factor"/>
    <property type="match status" value="1"/>
</dbReference>
<feature type="domain" description="Ribosome recycling factor" evidence="8">
    <location>
        <begin position="23"/>
        <end position="185"/>
    </location>
</feature>
<comment type="function">
    <text evidence="5 6">Responsible for the release of ribosomes from messenger RNA at the termination of protein biosynthesis. May increase the efficiency of translation by recycling ribosomes from one round of translation to another.</text>
</comment>
<dbReference type="PANTHER" id="PTHR20982">
    <property type="entry name" value="RIBOSOME RECYCLING FACTOR"/>
    <property type="match status" value="1"/>
</dbReference>
<organism evidence="9 11">
    <name type="scientific">Flavobacterium hydatis</name>
    <name type="common">Cytophaga aquatilis</name>
    <dbReference type="NCBI Taxonomy" id="991"/>
    <lineage>
        <taxon>Bacteria</taxon>
        <taxon>Pseudomonadati</taxon>
        <taxon>Bacteroidota</taxon>
        <taxon>Flavobacteriia</taxon>
        <taxon>Flavobacteriales</taxon>
        <taxon>Flavobacteriaceae</taxon>
        <taxon>Flavobacterium</taxon>
    </lineage>
</organism>
<dbReference type="AlphaFoldDB" id="A0A086AU92"/>
<keyword evidence="7" id="KW-0175">Coiled coil</keyword>
<dbReference type="Gene3D" id="3.30.1360.40">
    <property type="match status" value="1"/>
</dbReference>
<accession>A0A086AU92</accession>
<dbReference type="InterPro" id="IPR023584">
    <property type="entry name" value="Ribosome_recyc_fac_dom"/>
</dbReference>
<dbReference type="EMBL" id="JPRM01000001">
    <property type="protein sequence ID" value="KFF20256.1"/>
    <property type="molecule type" value="Genomic_DNA"/>
</dbReference>
<dbReference type="InterPro" id="IPR002661">
    <property type="entry name" value="Ribosome_recyc_fac"/>
</dbReference>
<proteinExistence type="inferred from homology"/>
<sequence length="187" mass="20730">MTEEIEFILDSTKESMANSIAHLEKEFLNIRAGKASPAMLGSVFVDYYGSATPLSQVAKISVPDARTITLQPFEKNMLQTIEKAIMVANIGFNPMNNGDVVIISVPPLTEERRRDLAKQAKSEAEDAKIGVRNVRKDANTDIKKLEKEGTSEDVCKSAEEEVQNLTNKYIKLIDELLAAKEAEIMKV</sequence>
<evidence type="ECO:0000313" key="12">
    <source>
        <dbReference type="Proteomes" id="UP000198424"/>
    </source>
</evidence>
<protein>
    <recommendedName>
        <fullName evidence="6">Ribosome-recycling factor</fullName>
        <shortName evidence="6">RRF</shortName>
    </recommendedName>
    <alternativeName>
        <fullName evidence="6">Ribosome-releasing factor</fullName>
    </alternativeName>
</protein>
<dbReference type="Gene3D" id="1.10.132.20">
    <property type="entry name" value="Ribosome-recycling factor"/>
    <property type="match status" value="1"/>
</dbReference>
<evidence type="ECO:0000259" key="8">
    <source>
        <dbReference type="Pfam" id="PF01765"/>
    </source>
</evidence>
<keyword evidence="3 6" id="KW-0963">Cytoplasm</keyword>
<dbReference type="GO" id="GO:0043023">
    <property type="term" value="F:ribosomal large subunit binding"/>
    <property type="evidence" value="ECO:0007669"/>
    <property type="project" value="TreeGrafter"/>
</dbReference>
<comment type="subcellular location">
    <subcellularLocation>
        <location evidence="1 6">Cytoplasm</location>
    </subcellularLocation>
</comment>
<evidence type="ECO:0000256" key="1">
    <source>
        <dbReference type="ARBA" id="ARBA00004496"/>
    </source>
</evidence>
<dbReference type="eggNOG" id="COG0233">
    <property type="taxonomic scope" value="Bacteria"/>
</dbReference>
<evidence type="ECO:0000256" key="6">
    <source>
        <dbReference type="HAMAP-Rule" id="MF_00040"/>
    </source>
</evidence>
<dbReference type="Proteomes" id="UP000028712">
    <property type="component" value="Unassembled WGS sequence"/>
</dbReference>
<reference evidence="10 12" key="2">
    <citation type="submission" date="2016-11" db="EMBL/GenBank/DDBJ databases">
        <title>Whole genomes of Flavobacteriaceae.</title>
        <authorList>
            <person name="Stine C."/>
            <person name="Li C."/>
            <person name="Tadesse D."/>
        </authorList>
    </citation>
    <scope>NUCLEOTIDE SEQUENCE [LARGE SCALE GENOMIC DNA]</scope>
    <source>
        <strain evidence="10 12">ATCC 29551</strain>
    </source>
</reference>
<dbReference type="NCBIfam" id="TIGR00496">
    <property type="entry name" value="frr"/>
    <property type="match status" value="1"/>
</dbReference>
<name>A0A086AU92_FLAHY</name>
<evidence type="ECO:0000256" key="3">
    <source>
        <dbReference type="ARBA" id="ARBA00022490"/>
    </source>
</evidence>